<name>A0ABN6YVE7_9FIRM</name>
<gene>
    <name evidence="3" type="ORF">Lac1_14010</name>
</gene>
<evidence type="ECO:0000313" key="3">
    <source>
        <dbReference type="EMBL" id="BDZ77218.1"/>
    </source>
</evidence>
<dbReference type="EMBL" id="AP027742">
    <property type="protein sequence ID" value="BDZ77218.1"/>
    <property type="molecule type" value="Genomic_DNA"/>
</dbReference>
<dbReference type="InterPro" id="IPR012340">
    <property type="entry name" value="NA-bd_OB-fold"/>
</dbReference>
<dbReference type="Gene3D" id="2.40.50.140">
    <property type="entry name" value="Nucleic acid-binding proteins"/>
    <property type="match status" value="1"/>
</dbReference>
<keyword evidence="4" id="KW-1185">Reference proteome</keyword>
<dbReference type="RefSeq" id="WP_316266864.1">
    <property type="nucleotide sequence ID" value="NZ_AP027742.1"/>
</dbReference>
<dbReference type="PROSITE" id="PS50935">
    <property type="entry name" value="SSB"/>
    <property type="match status" value="1"/>
</dbReference>
<evidence type="ECO:0000313" key="4">
    <source>
        <dbReference type="Proteomes" id="UP001305815"/>
    </source>
</evidence>
<evidence type="ECO:0000256" key="2">
    <source>
        <dbReference type="PROSITE-ProRule" id="PRU00252"/>
    </source>
</evidence>
<evidence type="ECO:0008006" key="5">
    <source>
        <dbReference type="Google" id="ProtNLM"/>
    </source>
</evidence>
<sequence length="130" mass="14751">MANPKNSGTYTGRVTRLHFICDKTNEPFQLRFVIKVERVDISKSGKKLYDFLPMRISGAKRMHIAQRLKEGDYISTTGDMRSESYEVNGKPYYGVYVNVEDLAWITNGRPNYSLDGDGIPAPPIEELPFG</sequence>
<dbReference type="InterPro" id="IPR000424">
    <property type="entry name" value="Primosome_PriB/ssb"/>
</dbReference>
<organism evidence="3 4">
    <name type="scientific">Claveliimonas bilis</name>
    <dbReference type="NCBI Taxonomy" id="3028070"/>
    <lineage>
        <taxon>Bacteria</taxon>
        <taxon>Bacillati</taxon>
        <taxon>Bacillota</taxon>
        <taxon>Clostridia</taxon>
        <taxon>Lachnospirales</taxon>
        <taxon>Lachnospiraceae</taxon>
        <taxon>Claveliimonas</taxon>
    </lineage>
</organism>
<dbReference type="Proteomes" id="UP001305815">
    <property type="component" value="Chromosome"/>
</dbReference>
<keyword evidence="1 2" id="KW-0238">DNA-binding</keyword>
<evidence type="ECO:0000256" key="1">
    <source>
        <dbReference type="ARBA" id="ARBA00023125"/>
    </source>
</evidence>
<reference evidence="4" key="1">
    <citation type="journal article" date="2023" name="Int. J. Syst. Evol. Microbiol.">
        <title>Claveliimonas bilis gen. nov., sp. nov., deoxycholic acid-producing bacteria isolated from human faeces, and reclassification of Sellimonas monacensis Zenner et al. 2021 as Claveliimonas monacensis comb. nov.</title>
        <authorList>
            <person name="Hisatomi A."/>
            <person name="Kastawa N.W.E.P.G."/>
            <person name="Song I."/>
            <person name="Ohkuma M."/>
            <person name="Fukiya S."/>
            <person name="Sakamoto M."/>
        </authorList>
    </citation>
    <scope>NUCLEOTIDE SEQUENCE [LARGE SCALE GENOMIC DNA]</scope>
    <source>
        <strain evidence="4">12BBH14</strain>
    </source>
</reference>
<proteinExistence type="predicted"/>
<dbReference type="SUPFAM" id="SSF50249">
    <property type="entry name" value="Nucleic acid-binding proteins"/>
    <property type="match status" value="1"/>
</dbReference>
<protein>
    <recommendedName>
        <fullName evidence="5">Single-stranded DNA-binding protein</fullName>
    </recommendedName>
</protein>
<accession>A0ABN6YVE7</accession>